<dbReference type="SUPFAM" id="SSF54631">
    <property type="entry name" value="CBS-domain pair"/>
    <property type="match status" value="1"/>
</dbReference>
<feature type="domain" description="CBS" evidence="2">
    <location>
        <begin position="7"/>
        <end position="68"/>
    </location>
</feature>
<sequence length="171" mass="19118">MKVKELMTPVGEYTTLDTGATLGDAAAALSTSKHNDVLVINEQGSLAGILTMTDILAALEPSYKRLTEHERNGETLTNKYVADIFKEFGLWSDTLNELCRKCVNIKVSEVMYVPADVEYLDEEDNLEFGVHHYITGVHQPLIVRRKREVTGLLRLADVFAEIRKRITSCGC</sequence>
<proteinExistence type="predicted"/>
<dbReference type="eggNOG" id="COG0517">
    <property type="taxonomic scope" value="Bacteria"/>
</dbReference>
<gene>
    <name evidence="3" type="ordered locus">Daes_1094</name>
</gene>
<dbReference type="EMBL" id="CP002431">
    <property type="protein sequence ID" value="ADU62110.1"/>
    <property type="molecule type" value="Genomic_DNA"/>
</dbReference>
<dbReference type="SMART" id="SM00116">
    <property type="entry name" value="CBS"/>
    <property type="match status" value="1"/>
</dbReference>
<dbReference type="AlphaFoldDB" id="E6VT60"/>
<reference evidence="4" key="1">
    <citation type="submission" date="2010-12" db="EMBL/GenBank/DDBJ databases">
        <title>Complete sequence of Desulfovibrio aespoeensis Aspo-2.</title>
        <authorList>
            <consortium name="US DOE Joint Genome Institute"/>
            <person name="Lucas S."/>
            <person name="Copeland A."/>
            <person name="Lapidus A."/>
            <person name="Cheng J.-F."/>
            <person name="Goodwin L."/>
            <person name="Pitluck S."/>
            <person name="Chertkov O."/>
            <person name="Misra M."/>
            <person name="Detter J.C."/>
            <person name="Han C."/>
            <person name="Tapia R."/>
            <person name="Land M."/>
            <person name="Hauser L."/>
            <person name="Kyrpides N."/>
            <person name="Ivanova N."/>
            <person name="Ovchinnikova G."/>
            <person name="Pedersen K."/>
            <person name="Jagevall S."/>
            <person name="Hazen T."/>
            <person name="Woyke T."/>
        </authorList>
    </citation>
    <scope>NUCLEOTIDE SEQUENCE [LARGE SCALE GENOMIC DNA]</scope>
    <source>
        <strain evidence="4">ATCC 700646 / DSM 10631 / Aspo-2</strain>
    </source>
</reference>
<organism evidence="3 4">
    <name type="scientific">Pseudodesulfovibrio aespoeensis (strain ATCC 700646 / DSM 10631 / Aspo-2)</name>
    <name type="common">Desulfovibrio aespoeensis</name>
    <dbReference type="NCBI Taxonomy" id="643562"/>
    <lineage>
        <taxon>Bacteria</taxon>
        <taxon>Pseudomonadati</taxon>
        <taxon>Thermodesulfobacteriota</taxon>
        <taxon>Desulfovibrionia</taxon>
        <taxon>Desulfovibrionales</taxon>
        <taxon>Desulfovibrionaceae</taxon>
    </lineage>
</organism>
<dbReference type="InterPro" id="IPR000644">
    <property type="entry name" value="CBS_dom"/>
</dbReference>
<dbReference type="OrthoDB" id="5470806at2"/>
<dbReference type="HOGENOM" id="CLU_040681_8_0_7"/>
<evidence type="ECO:0000259" key="2">
    <source>
        <dbReference type="PROSITE" id="PS51371"/>
    </source>
</evidence>
<dbReference type="KEGG" id="das:Daes_1094"/>
<evidence type="ECO:0000313" key="4">
    <source>
        <dbReference type="Proteomes" id="UP000002191"/>
    </source>
</evidence>
<keyword evidence="4" id="KW-1185">Reference proteome</keyword>
<evidence type="ECO:0000313" key="3">
    <source>
        <dbReference type="EMBL" id="ADU62110.1"/>
    </source>
</evidence>
<dbReference type="Gene3D" id="3.10.580.10">
    <property type="entry name" value="CBS-domain"/>
    <property type="match status" value="1"/>
</dbReference>
<dbReference type="Proteomes" id="UP000002191">
    <property type="component" value="Chromosome"/>
</dbReference>
<dbReference type="InterPro" id="IPR046342">
    <property type="entry name" value="CBS_dom_sf"/>
</dbReference>
<accession>E6VT60</accession>
<dbReference type="STRING" id="643562.Daes_1094"/>
<dbReference type="PROSITE" id="PS51371">
    <property type="entry name" value="CBS"/>
    <property type="match status" value="1"/>
</dbReference>
<reference evidence="3 4" key="2">
    <citation type="journal article" date="2014" name="Genome Announc.">
        <title>Complete Genome Sequence of the Subsurface, Mesophilic Sulfate-Reducing Bacterium Desulfovibrio aespoeensis Aspo-2.</title>
        <authorList>
            <person name="Pedersen K."/>
            <person name="Bengtsson A."/>
            <person name="Edlund J."/>
            <person name="Rabe L."/>
            <person name="Hazen T."/>
            <person name="Chakraborty R."/>
            <person name="Goodwin L."/>
            <person name="Shapiro N."/>
        </authorList>
    </citation>
    <scope>NUCLEOTIDE SEQUENCE [LARGE SCALE GENOMIC DNA]</scope>
    <source>
        <strain evidence="4">ATCC 700646 / DSM 10631 / Aspo-2</strain>
    </source>
</reference>
<evidence type="ECO:0000256" key="1">
    <source>
        <dbReference type="PROSITE-ProRule" id="PRU00703"/>
    </source>
</evidence>
<dbReference type="Pfam" id="PF00571">
    <property type="entry name" value="CBS"/>
    <property type="match status" value="1"/>
</dbReference>
<name>E6VT60_PSEA9</name>
<protein>
    <submittedName>
        <fullName evidence="3">CBS domain containing protein</fullName>
    </submittedName>
</protein>
<dbReference type="RefSeq" id="WP_013514041.1">
    <property type="nucleotide sequence ID" value="NC_014844.1"/>
</dbReference>
<keyword evidence="1" id="KW-0129">CBS domain</keyword>